<gene>
    <name evidence="2" type="ORF">H8K55_17625</name>
</gene>
<dbReference type="Proteomes" id="UP000624279">
    <property type="component" value="Unassembled WGS sequence"/>
</dbReference>
<evidence type="ECO:0000256" key="1">
    <source>
        <dbReference type="SAM" id="SignalP"/>
    </source>
</evidence>
<proteinExistence type="predicted"/>
<feature type="chain" id="PRO_5045046200" description="SnoaL-like protein" evidence="1">
    <location>
        <begin position="27"/>
        <end position="196"/>
    </location>
</feature>
<feature type="signal peptide" evidence="1">
    <location>
        <begin position="1"/>
        <end position="26"/>
    </location>
</feature>
<dbReference type="EMBL" id="JACOGA010000018">
    <property type="protein sequence ID" value="MBC3875413.1"/>
    <property type="molecule type" value="Genomic_DNA"/>
</dbReference>
<protein>
    <recommendedName>
        <fullName evidence="4">SnoaL-like protein</fullName>
    </recommendedName>
</protein>
<keyword evidence="3" id="KW-1185">Reference proteome</keyword>
<evidence type="ECO:0008006" key="4">
    <source>
        <dbReference type="Google" id="ProtNLM"/>
    </source>
</evidence>
<evidence type="ECO:0000313" key="2">
    <source>
        <dbReference type="EMBL" id="MBC3875413.1"/>
    </source>
</evidence>
<reference evidence="2 3" key="1">
    <citation type="submission" date="2020-08" db="EMBL/GenBank/DDBJ databases">
        <title>Novel species isolated from subtropical streams in China.</title>
        <authorList>
            <person name="Lu H."/>
        </authorList>
    </citation>
    <scope>NUCLEOTIDE SEQUENCE [LARGE SCALE GENOMIC DNA]</scope>
    <source>
        <strain evidence="2 3">LX15W</strain>
    </source>
</reference>
<dbReference type="InterPro" id="IPR032710">
    <property type="entry name" value="NTF2-like_dom_sf"/>
</dbReference>
<dbReference type="RefSeq" id="WP_186943376.1">
    <property type="nucleotide sequence ID" value="NZ_JACOGA010000018.1"/>
</dbReference>
<evidence type="ECO:0000313" key="3">
    <source>
        <dbReference type="Proteomes" id="UP000624279"/>
    </source>
</evidence>
<name>A0ABR6YFU3_9BURK</name>
<comment type="caution">
    <text evidence="2">The sequence shown here is derived from an EMBL/GenBank/DDBJ whole genome shotgun (WGS) entry which is preliminary data.</text>
</comment>
<accession>A0ABR6YFU3</accession>
<organism evidence="2 3">
    <name type="scientific">Undibacterium flavidum</name>
    <dbReference type="NCBI Taxonomy" id="2762297"/>
    <lineage>
        <taxon>Bacteria</taxon>
        <taxon>Pseudomonadati</taxon>
        <taxon>Pseudomonadota</taxon>
        <taxon>Betaproteobacteria</taxon>
        <taxon>Burkholderiales</taxon>
        <taxon>Oxalobacteraceae</taxon>
        <taxon>Undibacterium</taxon>
    </lineage>
</organism>
<dbReference type="SUPFAM" id="SSF54427">
    <property type="entry name" value="NTF2-like"/>
    <property type="match status" value="1"/>
</dbReference>
<dbReference type="Gene3D" id="3.10.450.50">
    <property type="match status" value="1"/>
</dbReference>
<keyword evidence="1" id="KW-0732">Signal</keyword>
<sequence length="196" mass="21721">MKIVRRIACIGMLLGLALSVIANSHAADSPVMLQQASPVITTSPPARLSDVQTIDGIVAALYDVISGGVGQVRDWNRMRSLFIPEARIMAIGPKRDSKDLGLRILSLSDYIANSGPILVDTGFRERELSRKTEQWGELAQVFTTYETTRDANKSTQRGINSVQLMHDGTRWWIISLLFEAERIQLSLPDAYLVPVK</sequence>